<comment type="caution">
    <text evidence="1">The sequence shown here is derived from an EMBL/GenBank/DDBJ whole genome shotgun (WGS) entry which is preliminary data.</text>
</comment>
<dbReference type="AlphaFoldDB" id="A0A7W6H5D0"/>
<keyword evidence="2" id="KW-1185">Reference proteome</keyword>
<organism evidence="1 2">
    <name type="scientific">Aureimonas pseudogalii</name>
    <dbReference type="NCBI Taxonomy" id="1744844"/>
    <lineage>
        <taxon>Bacteria</taxon>
        <taxon>Pseudomonadati</taxon>
        <taxon>Pseudomonadota</taxon>
        <taxon>Alphaproteobacteria</taxon>
        <taxon>Hyphomicrobiales</taxon>
        <taxon>Aurantimonadaceae</taxon>
        <taxon>Aureimonas</taxon>
    </lineage>
</organism>
<evidence type="ECO:0000313" key="2">
    <source>
        <dbReference type="Proteomes" id="UP000542776"/>
    </source>
</evidence>
<dbReference type="RefSeq" id="WP_183200403.1">
    <property type="nucleotide sequence ID" value="NZ_JACIEK010000007.1"/>
</dbReference>
<gene>
    <name evidence="1" type="ORF">GGR04_002725</name>
</gene>
<protein>
    <submittedName>
        <fullName evidence="1">Uncharacterized protein</fullName>
    </submittedName>
</protein>
<proteinExistence type="predicted"/>
<accession>A0A7W6H5D0</accession>
<dbReference type="EMBL" id="JACIEK010000007">
    <property type="protein sequence ID" value="MBB3998870.1"/>
    <property type="molecule type" value="Genomic_DNA"/>
</dbReference>
<name>A0A7W6H5D0_9HYPH</name>
<sequence length="197" mass="21745">MPFTLTEAAAIIARLYQRPADDILGLARRLKNFEARGRIEALPERGPRDAALLDESELPLCVVLSAACDAGFDGDALRAIENACYHPFDWTFTTLRPDRLKQNGVFVFHGGSALETAYDGVLCDEPWVLRLVLMRDECGRPMVEARIEPDEGEAAVAVRVLTARLASEGRTLEAITRMPLNTMLLGLAYEIRASQEA</sequence>
<reference evidence="1 2" key="1">
    <citation type="submission" date="2020-08" db="EMBL/GenBank/DDBJ databases">
        <title>Genomic Encyclopedia of Type Strains, Phase IV (KMG-IV): sequencing the most valuable type-strain genomes for metagenomic binning, comparative biology and taxonomic classification.</title>
        <authorList>
            <person name="Goeker M."/>
        </authorList>
    </citation>
    <scope>NUCLEOTIDE SEQUENCE [LARGE SCALE GENOMIC DNA]</scope>
    <source>
        <strain evidence="1 2">DSM 102238</strain>
    </source>
</reference>
<evidence type="ECO:0000313" key="1">
    <source>
        <dbReference type="EMBL" id="MBB3998870.1"/>
    </source>
</evidence>
<dbReference type="Proteomes" id="UP000542776">
    <property type="component" value="Unassembled WGS sequence"/>
</dbReference>